<dbReference type="InterPro" id="IPR036116">
    <property type="entry name" value="FN3_sf"/>
</dbReference>
<feature type="compositionally biased region" description="Basic and acidic residues" evidence="9">
    <location>
        <begin position="1"/>
        <end position="16"/>
    </location>
</feature>
<feature type="compositionally biased region" description="Basic and acidic residues" evidence="9">
    <location>
        <begin position="668"/>
        <end position="679"/>
    </location>
</feature>
<sequence>MSEEYRSRIERRRIQEQQKNASKGQKGKKQGKSVWKKIFFICLTLGLVMILAGIGAFAWIIKDAPKFDETLLKDPLSSEIYAADEKTLIAEVGKEKRDDITIDQIPDVLKNAVLATEDARFYEHHGIDVKRTLVAVFTNITAGTSQGGSTITQQIVKNSFLSPEKTLTRKVQEWYLSIQLERRFSKDQILEMYFNKNLYGSDVYGVAKAAERFFGLKADELDQLTLEQAALLAGIPQSPNNYIPTVESNLERAEKRRNMVLQYMNRHGYISKEVMEKAQSTPIEDTLNIQQKQGNKYQAFVDTVIEEVQNKTGSNIFEDGLKIYTTIDPEIQQITEKALSTNEYINYPDNERLQSAVVILDTQTGAIKAIGGGRHYQTGGYNYATKIKRHPGSTIKPILDYGPAIEKFKWSTGHILKDEPYQYSNGTPIRNASRSYVGNRTIRDHLAWSRNIPALKAYQEVGADYATNFANNLGFPITDEQKANESNAIGAIDAASPLIMAGAYAAFGNGGYYIEPYTVTKVIYPDGTEKDLASSKKKVMEDYTAFLITDMLRTVVDSGTGKLANISGIDLAGKTGTTSFDKSAIAKYGLPNNATRDAWFVGYTPQYTGAVWTGYTTTKSSDDYLGKQSADFSKLVFKAIMSRISTSKETFKQPNSVAKSGNEYYVKGGEKPKPPKPDKPTGLQAVYDEASNSILLTWNYNSENETTFEISYTVDGKTMSLSSTGDRKAVLQNPEKGKTYIFNVAAIREGVKSDAASASITVQGPDEKLKSPVGLHAKYDKNSNQIFISWKHPNANAQNVSYIVTYTINGNTQTLTTTTDTNATLSNPQPGQKYVITVVASNNAGTSEPTSTAVTVDGIENPNNNNNNGNAGETKPGKGNVNQNQNENQHQNQNQNQNQNPNQ</sequence>
<feature type="region of interest" description="Disordered" evidence="9">
    <location>
        <begin position="662"/>
        <end position="682"/>
    </location>
</feature>
<feature type="region of interest" description="Disordered" evidence="9">
    <location>
        <begin position="1"/>
        <end position="28"/>
    </location>
</feature>
<keyword evidence="5" id="KW-0378">Hydrolase</keyword>
<dbReference type="NCBIfam" id="TIGR02074">
    <property type="entry name" value="PBP_1a_fam"/>
    <property type="match status" value="1"/>
</dbReference>
<evidence type="ECO:0000313" key="12">
    <source>
        <dbReference type="EMBL" id="MCD4838046.1"/>
    </source>
</evidence>
<gene>
    <name evidence="12" type="ORF">LRS37_04020</name>
</gene>
<dbReference type="SUPFAM" id="SSF56601">
    <property type="entry name" value="beta-lactamase/transpeptidase-like"/>
    <property type="match status" value="1"/>
</dbReference>
<dbReference type="EMBL" id="JAJODE010000007">
    <property type="protein sequence ID" value="MCD4838046.1"/>
    <property type="molecule type" value="Genomic_DNA"/>
</dbReference>
<keyword evidence="2" id="KW-0645">Protease</keyword>
<dbReference type="InterPro" id="IPR036950">
    <property type="entry name" value="PBP_transglycosylase"/>
</dbReference>
<comment type="catalytic activity">
    <reaction evidence="7">
        <text>Preferential cleavage: (Ac)2-L-Lys-D-Ala-|-D-Ala. Also transpeptidation of peptidyl-alanyl moieties that are N-acyl substituents of D-alanine.</text>
        <dbReference type="EC" id="3.4.16.4"/>
    </reaction>
</comment>
<organism evidence="12 13">
    <name type="scientific">Neobacillus sedimentimangrovi</name>
    <dbReference type="NCBI Taxonomy" id="2699460"/>
    <lineage>
        <taxon>Bacteria</taxon>
        <taxon>Bacillati</taxon>
        <taxon>Bacillota</taxon>
        <taxon>Bacilli</taxon>
        <taxon>Bacillales</taxon>
        <taxon>Bacillaceae</taxon>
        <taxon>Neobacillus</taxon>
    </lineage>
</organism>
<keyword evidence="4" id="KW-0808">Transferase</keyword>
<name>A0ABS8QFV0_9BACI</name>
<dbReference type="InterPro" id="IPR001460">
    <property type="entry name" value="PCN-bd_Tpept"/>
</dbReference>
<evidence type="ECO:0000256" key="5">
    <source>
        <dbReference type="ARBA" id="ARBA00022801"/>
    </source>
</evidence>
<dbReference type="Proteomes" id="UP001162836">
    <property type="component" value="Unassembled WGS sequence"/>
</dbReference>
<feature type="domain" description="Fibronectin type-III" evidence="11">
    <location>
        <begin position="679"/>
        <end position="767"/>
    </location>
</feature>
<feature type="compositionally biased region" description="Polar residues" evidence="9">
    <location>
        <begin position="844"/>
        <end position="854"/>
    </location>
</feature>
<dbReference type="Gene3D" id="3.40.710.10">
    <property type="entry name" value="DD-peptidase/beta-lactamase superfamily"/>
    <property type="match status" value="1"/>
</dbReference>
<reference evidence="12 13" key="1">
    <citation type="journal article" date="2023" name="Antonie Van Leeuwenhoek">
        <title>Unveiling the genomic potential of a novel thermostable glycoside hydrolases producing Neobacillus sedimentimangrovi UE25.</title>
        <authorList>
            <person name="Ejaz U."/>
            <person name="Saleem F."/>
            <person name="Rashid R."/>
            <person name="Hasan K.A."/>
            <person name="Syed M.N."/>
            <person name="Sohail M."/>
        </authorList>
    </citation>
    <scope>NUCLEOTIDE SEQUENCE [LARGE SCALE GENOMIC DNA]</scope>
    <source>
        <strain evidence="12 13">UE25</strain>
    </source>
</reference>
<feature type="compositionally biased region" description="Low complexity" evidence="9">
    <location>
        <begin position="880"/>
        <end position="903"/>
    </location>
</feature>
<feature type="region of interest" description="Disordered" evidence="9">
    <location>
        <begin position="844"/>
        <end position="903"/>
    </location>
</feature>
<dbReference type="InterPro" id="IPR012338">
    <property type="entry name" value="Beta-lactam/transpept-like"/>
</dbReference>
<dbReference type="Gene3D" id="1.10.3810.10">
    <property type="entry name" value="Biosynthetic peptidoglycan transglycosylase-like"/>
    <property type="match status" value="1"/>
</dbReference>
<evidence type="ECO:0000256" key="2">
    <source>
        <dbReference type="ARBA" id="ARBA00022670"/>
    </source>
</evidence>
<evidence type="ECO:0000256" key="4">
    <source>
        <dbReference type="ARBA" id="ARBA00022679"/>
    </source>
</evidence>
<keyword evidence="6" id="KW-0511">Multifunctional enzyme</keyword>
<feature type="domain" description="Fibronectin type-III" evidence="11">
    <location>
        <begin position="771"/>
        <end position="862"/>
    </location>
</feature>
<dbReference type="InterPro" id="IPR050396">
    <property type="entry name" value="Glycosyltr_51/Transpeptidase"/>
</dbReference>
<evidence type="ECO:0000256" key="3">
    <source>
        <dbReference type="ARBA" id="ARBA00022676"/>
    </source>
</evidence>
<keyword evidence="13" id="KW-1185">Reference proteome</keyword>
<dbReference type="PANTHER" id="PTHR32282:SF29">
    <property type="entry name" value="PENICILLIN-BINDING PROTEIN 1A"/>
    <property type="match status" value="1"/>
</dbReference>
<dbReference type="InterPro" id="IPR003961">
    <property type="entry name" value="FN3_dom"/>
</dbReference>
<dbReference type="CDD" id="cd00063">
    <property type="entry name" value="FN3"/>
    <property type="match status" value="2"/>
</dbReference>
<evidence type="ECO:0000256" key="1">
    <source>
        <dbReference type="ARBA" id="ARBA00022645"/>
    </source>
</evidence>
<dbReference type="InterPro" id="IPR013783">
    <property type="entry name" value="Ig-like_fold"/>
</dbReference>
<dbReference type="Pfam" id="PF00905">
    <property type="entry name" value="Transpeptidase"/>
    <property type="match status" value="1"/>
</dbReference>
<keyword evidence="10" id="KW-1133">Transmembrane helix</keyword>
<dbReference type="InterPro" id="IPR023346">
    <property type="entry name" value="Lysozyme-like_dom_sf"/>
</dbReference>
<evidence type="ECO:0000256" key="10">
    <source>
        <dbReference type="SAM" id="Phobius"/>
    </source>
</evidence>
<comment type="caution">
    <text evidence="12">The sequence shown here is derived from an EMBL/GenBank/DDBJ whole genome shotgun (WGS) entry which is preliminary data.</text>
</comment>
<dbReference type="PANTHER" id="PTHR32282">
    <property type="entry name" value="BINDING PROTEIN TRANSPEPTIDASE, PUTATIVE-RELATED"/>
    <property type="match status" value="1"/>
</dbReference>
<evidence type="ECO:0000313" key="13">
    <source>
        <dbReference type="Proteomes" id="UP001162836"/>
    </source>
</evidence>
<accession>A0ABS8QFV0</accession>
<evidence type="ECO:0000256" key="8">
    <source>
        <dbReference type="ARBA" id="ARBA00049902"/>
    </source>
</evidence>
<protein>
    <submittedName>
        <fullName evidence="12">PBP1A family penicillin-binding protein</fullName>
    </submittedName>
</protein>
<keyword evidence="10" id="KW-0812">Transmembrane</keyword>
<proteinExistence type="predicted"/>
<dbReference type="SUPFAM" id="SSF49265">
    <property type="entry name" value="Fibronectin type III"/>
    <property type="match status" value="1"/>
</dbReference>
<dbReference type="SUPFAM" id="SSF53955">
    <property type="entry name" value="Lysozyme-like"/>
    <property type="match status" value="1"/>
</dbReference>
<evidence type="ECO:0000256" key="6">
    <source>
        <dbReference type="ARBA" id="ARBA00023268"/>
    </source>
</evidence>
<evidence type="ECO:0000256" key="9">
    <source>
        <dbReference type="SAM" id="MobiDB-lite"/>
    </source>
</evidence>
<evidence type="ECO:0000256" key="7">
    <source>
        <dbReference type="ARBA" id="ARBA00034000"/>
    </source>
</evidence>
<dbReference type="SMART" id="SM00060">
    <property type="entry name" value="FN3"/>
    <property type="match status" value="2"/>
</dbReference>
<dbReference type="Gene3D" id="2.60.40.10">
    <property type="entry name" value="Immunoglobulins"/>
    <property type="match status" value="2"/>
</dbReference>
<keyword evidence="1" id="KW-0121">Carboxypeptidase</keyword>
<comment type="catalytic activity">
    <reaction evidence="8">
        <text>[GlcNAc-(1-&gt;4)-Mur2Ac(oyl-L-Ala-gamma-D-Glu-L-Lys-D-Ala-D-Ala)](n)-di-trans,octa-cis-undecaprenyl diphosphate + beta-D-GlcNAc-(1-&gt;4)-Mur2Ac(oyl-L-Ala-gamma-D-Glu-L-Lys-D-Ala-D-Ala)-di-trans,octa-cis-undecaprenyl diphosphate = [GlcNAc-(1-&gt;4)-Mur2Ac(oyl-L-Ala-gamma-D-Glu-L-Lys-D-Ala-D-Ala)](n+1)-di-trans,octa-cis-undecaprenyl diphosphate + di-trans,octa-cis-undecaprenyl diphosphate + H(+)</text>
        <dbReference type="Rhea" id="RHEA:23708"/>
        <dbReference type="Rhea" id="RHEA-COMP:9602"/>
        <dbReference type="Rhea" id="RHEA-COMP:9603"/>
        <dbReference type="ChEBI" id="CHEBI:15378"/>
        <dbReference type="ChEBI" id="CHEBI:58405"/>
        <dbReference type="ChEBI" id="CHEBI:60033"/>
        <dbReference type="ChEBI" id="CHEBI:78435"/>
        <dbReference type="EC" id="2.4.99.28"/>
    </reaction>
</comment>
<dbReference type="Pfam" id="PF00912">
    <property type="entry name" value="Transgly"/>
    <property type="match status" value="1"/>
</dbReference>
<dbReference type="PROSITE" id="PS50853">
    <property type="entry name" value="FN3"/>
    <property type="match status" value="2"/>
</dbReference>
<dbReference type="RefSeq" id="WP_231314275.1">
    <property type="nucleotide sequence ID" value="NZ_JAJODE010000007.1"/>
</dbReference>
<feature type="transmembrane region" description="Helical" evidence="10">
    <location>
        <begin position="38"/>
        <end position="61"/>
    </location>
</feature>
<dbReference type="Pfam" id="PF00041">
    <property type="entry name" value="fn3"/>
    <property type="match status" value="2"/>
</dbReference>
<feature type="compositionally biased region" description="Low complexity" evidence="9">
    <location>
        <begin position="861"/>
        <end position="870"/>
    </location>
</feature>
<keyword evidence="3" id="KW-0328">Glycosyltransferase</keyword>
<evidence type="ECO:0000259" key="11">
    <source>
        <dbReference type="PROSITE" id="PS50853"/>
    </source>
</evidence>
<keyword evidence="10" id="KW-0472">Membrane</keyword>
<dbReference type="InterPro" id="IPR001264">
    <property type="entry name" value="Glyco_trans_51"/>
</dbReference>